<dbReference type="PANTHER" id="PTHR10443">
    <property type="entry name" value="MICROSOMAL DIPEPTIDASE"/>
    <property type="match status" value="1"/>
</dbReference>
<keyword evidence="1" id="KW-0645">Protease</keyword>
<keyword evidence="2" id="KW-1185">Reference proteome</keyword>
<evidence type="ECO:0000313" key="2">
    <source>
        <dbReference type="Proteomes" id="UP000783588"/>
    </source>
</evidence>
<sequence length="317" mass="35071">MRYFDLHCDTIYRLTDFEQRLPAGENLLQNTGHVDLRRAGSLEQYAQVFALFCGYQPVASQQDAHQRLTRMLDTARSAFAANGSRLRHCTCAADFLEAQAQRQAAAFLSIEGAELLQTEADLQLALQAGVKIVTLTWNFDSVYGCGASTDDAAGLKPAGKQLAKTLAQRGVFLDVSHLSAKGFWDLADCIDAPILATHSNSRTVCNHPRNLTDEQFCEIIRRGGLVGINFYVPFVTHRRTATCDMVVRHIEHFCELGGAHNLCIGADWDGCDRFPKGISDMTGIALLAEALARRNYSEQQIAGFLYDNAARFVQTNF</sequence>
<dbReference type="EMBL" id="JAHLQI010000001">
    <property type="protein sequence ID" value="MBU5489159.1"/>
    <property type="molecule type" value="Genomic_DNA"/>
</dbReference>
<dbReference type="Proteomes" id="UP000783588">
    <property type="component" value="Unassembled WGS sequence"/>
</dbReference>
<keyword evidence="1" id="KW-0224">Dipeptidase</keyword>
<keyword evidence="1" id="KW-0378">Hydrolase</keyword>
<dbReference type="InterPro" id="IPR008257">
    <property type="entry name" value="Pept_M19"/>
</dbReference>
<comment type="caution">
    <text evidence="1">The sequence shown here is derived from an EMBL/GenBank/DDBJ whole genome shotgun (WGS) entry which is preliminary data.</text>
</comment>
<gene>
    <name evidence="1" type="ORF">KQI75_00720</name>
</gene>
<dbReference type="RefSeq" id="WP_216468771.1">
    <property type="nucleotide sequence ID" value="NZ_JAHLQI010000001.1"/>
</dbReference>
<organism evidence="1 2">
    <name type="scientific">Butyricicoccus intestinisimiae</name>
    <dbReference type="NCBI Taxonomy" id="2841509"/>
    <lineage>
        <taxon>Bacteria</taxon>
        <taxon>Bacillati</taxon>
        <taxon>Bacillota</taxon>
        <taxon>Clostridia</taxon>
        <taxon>Eubacteriales</taxon>
        <taxon>Butyricicoccaceae</taxon>
        <taxon>Butyricicoccus</taxon>
    </lineage>
</organism>
<evidence type="ECO:0000313" key="1">
    <source>
        <dbReference type="EMBL" id="MBU5489159.1"/>
    </source>
</evidence>
<dbReference type="PANTHER" id="PTHR10443:SF12">
    <property type="entry name" value="DIPEPTIDASE"/>
    <property type="match status" value="1"/>
</dbReference>
<reference evidence="1 2" key="1">
    <citation type="submission" date="2021-06" db="EMBL/GenBank/DDBJ databases">
        <authorList>
            <person name="Sun Q."/>
            <person name="Li D."/>
        </authorList>
    </citation>
    <scope>NUCLEOTIDE SEQUENCE [LARGE SCALE GENOMIC DNA]</scope>
    <source>
        <strain evidence="1 2">MSJd-7</strain>
    </source>
</reference>
<dbReference type="Pfam" id="PF01244">
    <property type="entry name" value="Peptidase_M19"/>
    <property type="match status" value="1"/>
</dbReference>
<accession>A0ABS6EQM5</accession>
<protein>
    <submittedName>
        <fullName evidence="1">Membrane dipeptidase</fullName>
        <ecNumber evidence="1">3.4.13.-</ecNumber>
    </submittedName>
</protein>
<dbReference type="EC" id="3.4.13.-" evidence="1"/>
<dbReference type="GO" id="GO:0016805">
    <property type="term" value="F:dipeptidase activity"/>
    <property type="evidence" value="ECO:0007669"/>
    <property type="project" value="UniProtKB-KW"/>
</dbReference>
<name>A0ABS6EQM5_9FIRM</name>
<dbReference type="PROSITE" id="PS51365">
    <property type="entry name" value="RENAL_DIPEPTIDASE_2"/>
    <property type="match status" value="1"/>
</dbReference>
<proteinExistence type="predicted"/>